<comment type="caution">
    <text evidence="1">The sequence shown here is derived from an EMBL/GenBank/DDBJ whole genome shotgun (WGS) entry which is preliminary data.</text>
</comment>
<dbReference type="Gene3D" id="3.40.50.300">
    <property type="entry name" value="P-loop containing nucleotide triphosphate hydrolases"/>
    <property type="match status" value="1"/>
</dbReference>
<evidence type="ECO:0000313" key="2">
    <source>
        <dbReference type="Proteomes" id="UP001171606"/>
    </source>
</evidence>
<dbReference type="Pfam" id="PF13238">
    <property type="entry name" value="AAA_18"/>
    <property type="match status" value="1"/>
</dbReference>
<gene>
    <name evidence="1" type="ORF">QZM52_32275</name>
</gene>
<organism evidence="1 2">
    <name type="scientific">Burkholderia metallica</name>
    <dbReference type="NCBI Taxonomy" id="488729"/>
    <lineage>
        <taxon>Bacteria</taxon>
        <taxon>Pseudomonadati</taxon>
        <taxon>Pseudomonadota</taxon>
        <taxon>Betaproteobacteria</taxon>
        <taxon>Burkholderiales</taxon>
        <taxon>Burkholderiaceae</taxon>
        <taxon>Burkholderia</taxon>
        <taxon>Burkholderia cepacia complex</taxon>
    </lineage>
</organism>
<dbReference type="PANTHER" id="PTHR41930:SF1">
    <property type="entry name" value="DEPHOSPHO-COA KINASE"/>
    <property type="match status" value="1"/>
</dbReference>
<evidence type="ECO:0000313" key="1">
    <source>
        <dbReference type="EMBL" id="MDN7935957.1"/>
    </source>
</evidence>
<sequence>MEKLLLLSGASGAGKSAIAKELEDSFQFRRISSSGYLRSYGQSLSADGEKHQLQELGDRLDDETDFTWIVDEVAAPTVDRAPEHSNWLLDAVRKPRQVLHFRHRFGPHIRHIHLTAPEAVLEQRYNERAKPGDTPYAEVIAHSNEITARSLGSVADHTFDTSALSPADIAQRIMKAWRVEA</sequence>
<dbReference type="RefSeq" id="WP_175850827.1">
    <property type="nucleotide sequence ID" value="NZ_JAUJSQ010000019.1"/>
</dbReference>
<dbReference type="PANTHER" id="PTHR41930">
    <property type="entry name" value="UPF0200 PROTEIN MJ1399"/>
    <property type="match status" value="1"/>
</dbReference>
<proteinExistence type="predicted"/>
<accession>A0ABT8PM54</accession>
<reference evidence="1" key="1">
    <citation type="submission" date="2023-07" db="EMBL/GenBank/DDBJ databases">
        <title>A collection of bacterial strains from the Burkholderia cepacia Research Laboratory and Repository.</title>
        <authorList>
            <person name="Lipuma J."/>
            <person name="Spilker T."/>
            <person name="Caverly L."/>
        </authorList>
    </citation>
    <scope>NUCLEOTIDE SEQUENCE</scope>
    <source>
        <strain evidence="1">AU42020</strain>
    </source>
</reference>
<dbReference type="Proteomes" id="UP001171606">
    <property type="component" value="Unassembled WGS sequence"/>
</dbReference>
<keyword evidence="2" id="KW-1185">Reference proteome</keyword>
<dbReference type="InterPro" id="IPR027417">
    <property type="entry name" value="P-loop_NTPase"/>
</dbReference>
<name>A0ABT8PM54_9BURK</name>
<dbReference type="SUPFAM" id="SSF52540">
    <property type="entry name" value="P-loop containing nucleoside triphosphate hydrolases"/>
    <property type="match status" value="1"/>
</dbReference>
<dbReference type="EMBL" id="JAUJSQ010000019">
    <property type="protein sequence ID" value="MDN7935957.1"/>
    <property type="molecule type" value="Genomic_DNA"/>
</dbReference>
<protein>
    <submittedName>
        <fullName evidence="1">AAA family ATPase</fullName>
    </submittedName>
</protein>